<gene>
    <name evidence="7" type="ORF">DP939_20565</name>
</gene>
<dbReference type="SUPFAM" id="SSF46689">
    <property type="entry name" value="Homeodomain-like"/>
    <property type="match status" value="1"/>
</dbReference>
<dbReference type="GO" id="GO:0000976">
    <property type="term" value="F:transcription cis-regulatory region binding"/>
    <property type="evidence" value="ECO:0007669"/>
    <property type="project" value="TreeGrafter"/>
</dbReference>
<dbReference type="Gene3D" id="1.10.10.60">
    <property type="entry name" value="Homeodomain-like"/>
    <property type="match status" value="1"/>
</dbReference>
<dbReference type="InterPro" id="IPR041490">
    <property type="entry name" value="KstR2_TetR_C"/>
</dbReference>
<dbReference type="PANTHER" id="PTHR30055:SF175">
    <property type="entry name" value="HTH-TYPE TRANSCRIPTIONAL REPRESSOR KSTR2"/>
    <property type="match status" value="1"/>
</dbReference>
<dbReference type="SUPFAM" id="SSF48498">
    <property type="entry name" value="Tetracyclin repressor-like, C-terminal domain"/>
    <property type="match status" value="1"/>
</dbReference>
<dbReference type="InterPro" id="IPR050109">
    <property type="entry name" value="HTH-type_TetR-like_transc_reg"/>
</dbReference>
<dbReference type="PROSITE" id="PS50977">
    <property type="entry name" value="HTH_TETR_2"/>
    <property type="match status" value="1"/>
</dbReference>
<dbReference type="Gene3D" id="1.10.357.10">
    <property type="entry name" value="Tetracycline Repressor, domain 2"/>
    <property type="match status" value="1"/>
</dbReference>
<proteinExistence type="predicted"/>
<keyword evidence="4" id="KW-0804">Transcription</keyword>
<dbReference type="InterPro" id="IPR001647">
    <property type="entry name" value="HTH_TetR"/>
</dbReference>
<dbReference type="EMBL" id="QMEY01000008">
    <property type="protein sequence ID" value="RBQ18270.1"/>
    <property type="molecule type" value="Genomic_DNA"/>
</dbReference>
<organism evidence="7 8">
    <name type="scientific">Spongiactinospora rosea</name>
    <dbReference type="NCBI Taxonomy" id="2248750"/>
    <lineage>
        <taxon>Bacteria</taxon>
        <taxon>Bacillati</taxon>
        <taxon>Actinomycetota</taxon>
        <taxon>Actinomycetes</taxon>
        <taxon>Streptosporangiales</taxon>
        <taxon>Streptosporangiaceae</taxon>
        <taxon>Spongiactinospora</taxon>
    </lineage>
</organism>
<evidence type="ECO:0000256" key="2">
    <source>
        <dbReference type="ARBA" id="ARBA00023015"/>
    </source>
</evidence>
<evidence type="ECO:0000259" key="6">
    <source>
        <dbReference type="PROSITE" id="PS50977"/>
    </source>
</evidence>
<reference evidence="7 8" key="1">
    <citation type="submission" date="2018-06" db="EMBL/GenBank/DDBJ databases">
        <title>Sphaerisporangium craniellae sp. nov., isolated from a marine sponge in the South China Sea.</title>
        <authorList>
            <person name="Li L."/>
        </authorList>
    </citation>
    <scope>NUCLEOTIDE SEQUENCE [LARGE SCALE GENOMIC DNA]</scope>
    <source>
        <strain evidence="7 8">LHW63015</strain>
    </source>
</reference>
<dbReference type="Pfam" id="PF17932">
    <property type="entry name" value="TetR_C_24"/>
    <property type="match status" value="1"/>
</dbReference>
<dbReference type="InterPro" id="IPR036271">
    <property type="entry name" value="Tet_transcr_reg_TetR-rel_C_sf"/>
</dbReference>
<protein>
    <recommendedName>
        <fullName evidence="6">HTH tetR-type domain-containing protein</fullName>
    </recommendedName>
</protein>
<dbReference type="PANTHER" id="PTHR30055">
    <property type="entry name" value="HTH-TYPE TRANSCRIPTIONAL REGULATOR RUTR"/>
    <property type="match status" value="1"/>
</dbReference>
<feature type="DNA-binding region" description="H-T-H motif" evidence="5">
    <location>
        <begin position="29"/>
        <end position="48"/>
    </location>
</feature>
<dbReference type="InterPro" id="IPR009057">
    <property type="entry name" value="Homeodomain-like_sf"/>
</dbReference>
<evidence type="ECO:0000313" key="8">
    <source>
        <dbReference type="Proteomes" id="UP000253303"/>
    </source>
</evidence>
<dbReference type="OrthoDB" id="3767959at2"/>
<dbReference type="Pfam" id="PF00440">
    <property type="entry name" value="TetR_N"/>
    <property type="match status" value="1"/>
</dbReference>
<dbReference type="GO" id="GO:0003700">
    <property type="term" value="F:DNA-binding transcription factor activity"/>
    <property type="evidence" value="ECO:0007669"/>
    <property type="project" value="TreeGrafter"/>
</dbReference>
<dbReference type="PRINTS" id="PR00455">
    <property type="entry name" value="HTHTETR"/>
</dbReference>
<keyword evidence="3 5" id="KW-0238">DNA-binding</keyword>
<evidence type="ECO:0000256" key="4">
    <source>
        <dbReference type="ARBA" id="ARBA00023163"/>
    </source>
</evidence>
<accession>A0A366LXI4</accession>
<keyword evidence="8" id="KW-1185">Reference proteome</keyword>
<dbReference type="AlphaFoldDB" id="A0A366LXI4"/>
<evidence type="ECO:0000256" key="1">
    <source>
        <dbReference type="ARBA" id="ARBA00022491"/>
    </source>
</evidence>
<evidence type="ECO:0000313" key="7">
    <source>
        <dbReference type="EMBL" id="RBQ18270.1"/>
    </source>
</evidence>
<feature type="domain" description="HTH tetR-type" evidence="6">
    <location>
        <begin position="6"/>
        <end position="66"/>
    </location>
</feature>
<dbReference type="RefSeq" id="WP_113982349.1">
    <property type="nucleotide sequence ID" value="NZ_QMEY01000008.1"/>
</dbReference>
<name>A0A366LXI4_9ACTN</name>
<dbReference type="Proteomes" id="UP000253303">
    <property type="component" value="Unassembled WGS sequence"/>
</dbReference>
<evidence type="ECO:0000256" key="5">
    <source>
        <dbReference type="PROSITE-ProRule" id="PRU00335"/>
    </source>
</evidence>
<comment type="caution">
    <text evidence="7">The sequence shown here is derived from an EMBL/GenBank/DDBJ whole genome shotgun (WGS) entry which is preliminary data.</text>
</comment>
<sequence length="197" mass="22123">MARARATDEGALIRAAAKVFRAKGYRNTTIDDIADAAGISRPTVYSYAKSKRWLLDRIVRDLLDDHDARLRADRETGLTPHDRLRAVINTHVTSAIVNRTFYSILFSEQSELSPAVHRRFRQWAHRTTTDFRDLLESVLDESALAAGLDPGIAANLIVTMLTDIYRWYDPKGPIKPEQLTEQILLVVGGVLRPAEVA</sequence>
<evidence type="ECO:0000256" key="3">
    <source>
        <dbReference type="ARBA" id="ARBA00023125"/>
    </source>
</evidence>
<keyword evidence="1" id="KW-0678">Repressor</keyword>
<keyword evidence="2" id="KW-0805">Transcription regulation</keyword>